<feature type="compositionally biased region" description="Polar residues" evidence="2">
    <location>
        <begin position="368"/>
        <end position="385"/>
    </location>
</feature>
<feature type="region of interest" description="Disordered" evidence="2">
    <location>
        <begin position="672"/>
        <end position="715"/>
    </location>
</feature>
<feature type="compositionally biased region" description="Basic residues" evidence="2">
    <location>
        <begin position="350"/>
        <end position="360"/>
    </location>
</feature>
<evidence type="ECO:0000256" key="2">
    <source>
        <dbReference type="SAM" id="MobiDB-lite"/>
    </source>
</evidence>
<name>A0A0F4GNA8_9PEZI</name>
<reference evidence="3 4" key="1">
    <citation type="submission" date="2015-03" db="EMBL/GenBank/DDBJ databases">
        <title>RNA-seq based gene annotation and comparative genomics of four Zymoseptoria species reveal species-specific pathogenicity related genes and transposable element activity.</title>
        <authorList>
            <person name="Grandaubert J."/>
            <person name="Bhattacharyya A."/>
            <person name="Stukenbrock E.H."/>
        </authorList>
    </citation>
    <scope>NUCLEOTIDE SEQUENCE [LARGE SCALE GENOMIC DNA]</scope>
    <source>
        <strain evidence="3 4">Zb18110</strain>
    </source>
</reference>
<dbReference type="STRING" id="1047168.A0A0F4GNA8"/>
<dbReference type="OrthoDB" id="4088568at2759"/>
<dbReference type="EMBL" id="LAFY01000377">
    <property type="protein sequence ID" value="KJX98891.1"/>
    <property type="molecule type" value="Genomic_DNA"/>
</dbReference>
<feature type="compositionally biased region" description="Low complexity" evidence="2">
    <location>
        <begin position="675"/>
        <end position="685"/>
    </location>
</feature>
<keyword evidence="1" id="KW-0175">Coiled coil</keyword>
<feature type="region of interest" description="Disordered" evidence="2">
    <location>
        <begin position="445"/>
        <end position="479"/>
    </location>
</feature>
<feature type="compositionally biased region" description="Polar residues" evidence="2">
    <location>
        <begin position="467"/>
        <end position="479"/>
    </location>
</feature>
<feature type="region of interest" description="Disordered" evidence="2">
    <location>
        <begin position="515"/>
        <end position="550"/>
    </location>
</feature>
<feature type="coiled-coil region" evidence="1">
    <location>
        <begin position="146"/>
        <end position="226"/>
    </location>
</feature>
<feature type="region of interest" description="Disordered" evidence="2">
    <location>
        <begin position="300"/>
        <end position="385"/>
    </location>
</feature>
<sequence length="739" mass="80838">MADDEFSAHAFLQAYESGTSIAGSTSHSTTCCCGNDSCAYLRHNQAALEGLERDVCTAAKLGQALLVRHEAFITDSEKEREAVDAHIQTLENEKKMLEEQNATVIEENRSLLDQLELLNNAVAESDIQVTNLQATLRSAHQELHKLSSLASRTEHLEQQLAEFEREQALWQATVHEKEGAKKSALRRWQQAERALLHLQEQTERIEREAKEERERHVEVLQRMERRHAVERELGSAAGRLKGAAASKGAGQDANGPTVVSHFVKDILQDNANLQMGIVELRDMLQTSNEEVEILRSQLSVHQPVAEDSTADTRPLATRPHLSEEMRRATSQELHVHHHYHAPPATPKTASIRKPKKKRHSALTPGHYTPSSGRSTPQHYSPLTPSNTAAILSQTSASLPDSGMHDKRWSMQSMQSYQSYQSVQYSDPSSPISTNRSSSMFDRVFSDAGQDSSRPTTPDTEEPGTPLSAPTASKRSSISSYHTFRNSVSHRARPSLDSILDISTENLRQIEQQHAPEAAIPEEDELASENASSSRDGPDSSAISPLSEELDAFERRPLRRAASHESIMSFSGMDIHTLKNRPSQLLTTHGARSFTPQAVVSGMTAHSTRPAALSRSTMSGQSLLSGMALPAQRPTGPKQGIGSKVGGWVFGRWGASPAPVVSHNTTLAAPKLNRAPSAASGSSTGKSTDDPHATPRKPKLRPPGINQTGPIMGFFPEVKIQHPPIMKSLDQDALKSVLGG</sequence>
<evidence type="ECO:0000313" key="4">
    <source>
        <dbReference type="Proteomes" id="UP000033647"/>
    </source>
</evidence>
<feature type="compositionally biased region" description="Low complexity" evidence="2">
    <location>
        <begin position="454"/>
        <end position="465"/>
    </location>
</feature>
<keyword evidence="4" id="KW-1185">Reference proteome</keyword>
<protein>
    <submittedName>
        <fullName evidence="3">Uncharacterized protein</fullName>
    </submittedName>
</protein>
<dbReference type="AlphaFoldDB" id="A0A0F4GNA8"/>
<gene>
    <name evidence="3" type="ORF">TI39_contig385g00007</name>
</gene>
<evidence type="ECO:0000313" key="3">
    <source>
        <dbReference type="EMBL" id="KJX98891.1"/>
    </source>
</evidence>
<dbReference type="Proteomes" id="UP000033647">
    <property type="component" value="Unassembled WGS sequence"/>
</dbReference>
<feature type="compositionally biased region" description="Basic and acidic residues" evidence="2">
    <location>
        <begin position="320"/>
        <end position="329"/>
    </location>
</feature>
<proteinExistence type="predicted"/>
<feature type="coiled-coil region" evidence="1">
    <location>
        <begin position="73"/>
        <end position="121"/>
    </location>
</feature>
<evidence type="ECO:0000256" key="1">
    <source>
        <dbReference type="SAM" id="Coils"/>
    </source>
</evidence>
<organism evidence="3 4">
    <name type="scientific">Zymoseptoria brevis</name>
    <dbReference type="NCBI Taxonomy" id="1047168"/>
    <lineage>
        <taxon>Eukaryota</taxon>
        <taxon>Fungi</taxon>
        <taxon>Dikarya</taxon>
        <taxon>Ascomycota</taxon>
        <taxon>Pezizomycotina</taxon>
        <taxon>Dothideomycetes</taxon>
        <taxon>Dothideomycetidae</taxon>
        <taxon>Mycosphaerellales</taxon>
        <taxon>Mycosphaerellaceae</taxon>
        <taxon>Zymoseptoria</taxon>
    </lineage>
</organism>
<comment type="caution">
    <text evidence="3">The sequence shown here is derived from an EMBL/GenBank/DDBJ whole genome shotgun (WGS) entry which is preliminary data.</text>
</comment>
<accession>A0A0F4GNA8</accession>